<dbReference type="PANTHER" id="PTHR43800:SF1">
    <property type="entry name" value="PEPTIDYL-LYSINE N-ACETYLTRANSFERASE YJAB"/>
    <property type="match status" value="1"/>
</dbReference>
<sequence>MIRDFKAEDIEKIMKLWLDTNVSAHSFIENAYWNDNYEAVKEMLPQAKLFVVEQDGKLQGFIGLNQSYIAGIFVAEDSQSQGIGKQLLDYVKSKHKELSLQVYQKNERAVRFYLREGFTIILK</sequence>
<protein>
    <submittedName>
        <fullName evidence="4">N-acetyltransferase</fullName>
    </submittedName>
</protein>
<dbReference type="PANTHER" id="PTHR43800">
    <property type="entry name" value="PEPTIDYL-LYSINE N-ACETYLTRANSFERASE YJAB"/>
    <property type="match status" value="1"/>
</dbReference>
<proteinExistence type="predicted"/>
<reference evidence="4 5" key="1">
    <citation type="journal article" date="2017" name="Genome Announc.">
        <title>Draft Genome Sequence of a Sporulating and Motile Strain of Lachnotalea glycerini Isolated from Water in Quebec City, Canada.</title>
        <authorList>
            <person name="Maheux A.F."/>
            <person name="Boudreau D.K."/>
            <person name="Berube E."/>
            <person name="Boissinot M."/>
            <person name="Raymond F."/>
            <person name="Brodeur S."/>
            <person name="Corbeil J."/>
            <person name="Isabel S."/>
            <person name="Omar R.F."/>
            <person name="Bergeron M.G."/>
        </authorList>
    </citation>
    <scope>NUCLEOTIDE SEQUENCE [LARGE SCALE GENOMIC DNA]</scope>
    <source>
        <strain evidence="4 5">CCRI-19302</strain>
    </source>
</reference>
<dbReference type="EMBL" id="NOKA02000051">
    <property type="protein sequence ID" value="RDY30039.1"/>
    <property type="molecule type" value="Genomic_DNA"/>
</dbReference>
<dbReference type="AlphaFoldDB" id="A0A371JBA2"/>
<accession>A0A371JBA2</accession>
<dbReference type="InterPro" id="IPR016181">
    <property type="entry name" value="Acyl_CoA_acyltransferase"/>
</dbReference>
<gene>
    <name evidence="4" type="ORF">CG710_016765</name>
</gene>
<keyword evidence="5" id="KW-1185">Reference proteome</keyword>
<keyword evidence="1 4" id="KW-0808">Transferase</keyword>
<dbReference type="NCBIfam" id="NF007853">
    <property type="entry name" value="PRK10562.1"/>
    <property type="match status" value="1"/>
</dbReference>
<name>A0A371JBA2_9FIRM</name>
<evidence type="ECO:0000256" key="2">
    <source>
        <dbReference type="ARBA" id="ARBA00023315"/>
    </source>
</evidence>
<evidence type="ECO:0000256" key="1">
    <source>
        <dbReference type="ARBA" id="ARBA00022679"/>
    </source>
</evidence>
<dbReference type="PROSITE" id="PS51186">
    <property type="entry name" value="GNAT"/>
    <property type="match status" value="1"/>
</dbReference>
<comment type="caution">
    <text evidence="4">The sequence shown here is derived from an EMBL/GenBank/DDBJ whole genome shotgun (WGS) entry which is preliminary data.</text>
</comment>
<evidence type="ECO:0000259" key="3">
    <source>
        <dbReference type="PROSITE" id="PS51186"/>
    </source>
</evidence>
<dbReference type="CDD" id="cd04301">
    <property type="entry name" value="NAT_SF"/>
    <property type="match status" value="1"/>
</dbReference>
<organism evidence="4 5">
    <name type="scientific">Lachnotalea glycerini</name>
    <dbReference type="NCBI Taxonomy" id="1763509"/>
    <lineage>
        <taxon>Bacteria</taxon>
        <taxon>Bacillati</taxon>
        <taxon>Bacillota</taxon>
        <taxon>Clostridia</taxon>
        <taxon>Lachnospirales</taxon>
        <taxon>Lachnospiraceae</taxon>
        <taxon>Lachnotalea</taxon>
    </lineage>
</organism>
<dbReference type="SUPFAM" id="SSF55729">
    <property type="entry name" value="Acyl-CoA N-acyltransferases (Nat)"/>
    <property type="match status" value="1"/>
</dbReference>
<dbReference type="OrthoDB" id="88131at2"/>
<dbReference type="RefSeq" id="WP_094377095.1">
    <property type="nucleotide sequence ID" value="NZ_NOKA02000051.1"/>
</dbReference>
<keyword evidence="2" id="KW-0012">Acyltransferase</keyword>
<dbReference type="InterPro" id="IPR000182">
    <property type="entry name" value="GNAT_dom"/>
</dbReference>
<dbReference type="Proteomes" id="UP000216411">
    <property type="component" value="Unassembled WGS sequence"/>
</dbReference>
<dbReference type="Gene3D" id="3.40.630.30">
    <property type="match status" value="1"/>
</dbReference>
<dbReference type="GO" id="GO:0016747">
    <property type="term" value="F:acyltransferase activity, transferring groups other than amino-acyl groups"/>
    <property type="evidence" value="ECO:0007669"/>
    <property type="project" value="InterPro"/>
</dbReference>
<feature type="domain" description="N-acetyltransferase" evidence="3">
    <location>
        <begin position="1"/>
        <end position="123"/>
    </location>
</feature>
<evidence type="ECO:0000313" key="4">
    <source>
        <dbReference type="EMBL" id="RDY30039.1"/>
    </source>
</evidence>
<evidence type="ECO:0000313" key="5">
    <source>
        <dbReference type="Proteomes" id="UP000216411"/>
    </source>
</evidence>
<dbReference type="Pfam" id="PF13673">
    <property type="entry name" value="Acetyltransf_10"/>
    <property type="match status" value="1"/>
</dbReference>